<comment type="caution">
    <text evidence="1">The sequence shown here is derived from an EMBL/GenBank/DDBJ whole genome shotgun (WGS) entry which is preliminary data.</text>
</comment>
<evidence type="ECO:0000313" key="2">
    <source>
        <dbReference type="Proteomes" id="UP000195137"/>
    </source>
</evidence>
<accession>A0A1Y3GGY8</accession>
<dbReference type="RefSeq" id="WP_086636562.1">
    <property type="nucleotide sequence ID" value="NZ_MRZU01000002.1"/>
</dbReference>
<dbReference type="EMBL" id="MRZU01000002">
    <property type="protein sequence ID" value="OUJ19464.1"/>
    <property type="molecule type" value="Genomic_DNA"/>
</dbReference>
<dbReference type="OrthoDB" id="202386at2157"/>
<organism evidence="1 2">
    <name type="scientific">Methanonatronarchaeum thermophilum</name>
    <dbReference type="NCBI Taxonomy" id="1927129"/>
    <lineage>
        <taxon>Archaea</taxon>
        <taxon>Methanobacteriati</taxon>
        <taxon>Methanobacteriota</taxon>
        <taxon>Methanonatronarchaeia</taxon>
        <taxon>Methanonatronarchaeales</taxon>
        <taxon>Methanonatronarchaeaceae</taxon>
        <taxon>Methanonatronarchaeum</taxon>
    </lineage>
</organism>
<reference evidence="1 2" key="1">
    <citation type="submission" date="2016-12" db="EMBL/GenBank/DDBJ databases">
        <title>Discovery of methanogenic haloarchaea.</title>
        <authorList>
            <person name="Sorokin D.Y."/>
            <person name="Makarova K.S."/>
            <person name="Abbas B."/>
            <person name="Ferrer M."/>
            <person name="Golyshin P.N."/>
        </authorList>
    </citation>
    <scope>NUCLEOTIDE SEQUENCE [LARGE SCALE GENOMIC DNA]</scope>
    <source>
        <strain evidence="1">AMET1</strain>
    </source>
</reference>
<name>A0A1Y3GGY8_9EURY</name>
<keyword evidence="2" id="KW-1185">Reference proteome</keyword>
<proteinExistence type="predicted"/>
<dbReference type="AlphaFoldDB" id="A0A1Y3GGY8"/>
<gene>
    <name evidence="1" type="ORF">AMET1_0134</name>
</gene>
<sequence>MSDFDVNPKKLVVFKLGSKYVFKQYFDQKEIFSKLGDYYNQSKYRFEFTEPDKDHVFDTLNEHYYRPQITHELTPYCVGKERYTKHASILKNSVSQRMIQDYNIFLMKDSFSVEKAIQDGATPVKELEIERTTDEICDPKKWK</sequence>
<dbReference type="Proteomes" id="UP000195137">
    <property type="component" value="Unassembled WGS sequence"/>
</dbReference>
<protein>
    <submittedName>
        <fullName evidence="1">Uncharacterized protein</fullName>
    </submittedName>
</protein>
<evidence type="ECO:0000313" key="1">
    <source>
        <dbReference type="EMBL" id="OUJ19464.1"/>
    </source>
</evidence>